<evidence type="ECO:0000313" key="7">
    <source>
        <dbReference type="EMBL" id="UZJ24027.1"/>
    </source>
</evidence>
<evidence type="ECO:0000313" key="8">
    <source>
        <dbReference type="Proteomes" id="UP001164965"/>
    </source>
</evidence>
<name>A0ABY6NXA4_9NOCA</name>
<feature type="region of interest" description="Disordered" evidence="5">
    <location>
        <begin position="1"/>
        <end position="44"/>
    </location>
</feature>
<evidence type="ECO:0000256" key="5">
    <source>
        <dbReference type="SAM" id="MobiDB-lite"/>
    </source>
</evidence>
<evidence type="ECO:0000256" key="4">
    <source>
        <dbReference type="ARBA" id="ARBA00023136"/>
    </source>
</evidence>
<reference evidence="7" key="1">
    <citation type="submission" date="2022-10" db="EMBL/GenBank/DDBJ databases">
        <title>Rhodococcus sp.75.</title>
        <authorList>
            <person name="Sun M."/>
        </authorList>
    </citation>
    <scope>NUCLEOTIDE SEQUENCE</scope>
    <source>
        <strain evidence="7">75</strain>
    </source>
</reference>
<feature type="compositionally biased region" description="Low complexity" evidence="5">
    <location>
        <begin position="23"/>
        <end position="33"/>
    </location>
</feature>
<gene>
    <name evidence="7" type="ORF">RHODO2019_12655</name>
</gene>
<evidence type="ECO:0000256" key="2">
    <source>
        <dbReference type="ARBA" id="ARBA00022692"/>
    </source>
</evidence>
<organism evidence="7 8">
    <name type="scientific">Rhodococcus antarcticus</name>
    <dbReference type="NCBI Taxonomy" id="2987751"/>
    <lineage>
        <taxon>Bacteria</taxon>
        <taxon>Bacillati</taxon>
        <taxon>Actinomycetota</taxon>
        <taxon>Actinomycetes</taxon>
        <taxon>Mycobacteriales</taxon>
        <taxon>Nocardiaceae</taxon>
        <taxon>Rhodococcus</taxon>
    </lineage>
</organism>
<keyword evidence="4 6" id="KW-0472">Membrane</keyword>
<dbReference type="Pfam" id="PF04505">
    <property type="entry name" value="CD225"/>
    <property type="match status" value="1"/>
</dbReference>
<dbReference type="EMBL" id="CP110615">
    <property type="protein sequence ID" value="UZJ24027.1"/>
    <property type="molecule type" value="Genomic_DNA"/>
</dbReference>
<dbReference type="Proteomes" id="UP001164965">
    <property type="component" value="Chromosome"/>
</dbReference>
<feature type="transmembrane region" description="Helical" evidence="6">
    <location>
        <begin position="99"/>
        <end position="123"/>
    </location>
</feature>
<accession>A0ABY6NXA4</accession>
<comment type="subcellular location">
    <subcellularLocation>
        <location evidence="1">Membrane</location>
    </subcellularLocation>
</comment>
<sequence length="130" mass="13159">MGGPVDWSKQGTQGGYGEQPSYGQAPAPSYGQAPQGGGGYGPPPIPPTNAGWAVAATLFFWPLAFTAFTASSNVVRLWAMGDLAGAQAASAQAKRMGKIAMGILIGIVVLYVVVIVVLISLAASAANSYS</sequence>
<protein>
    <submittedName>
        <fullName evidence="7">CD225/dispanin family protein</fullName>
    </submittedName>
</protein>
<keyword evidence="3 6" id="KW-1133">Transmembrane helix</keyword>
<evidence type="ECO:0000256" key="1">
    <source>
        <dbReference type="ARBA" id="ARBA00004370"/>
    </source>
</evidence>
<keyword evidence="2 6" id="KW-0812">Transmembrane</keyword>
<dbReference type="RefSeq" id="WP_265382134.1">
    <property type="nucleotide sequence ID" value="NZ_CP110615.1"/>
</dbReference>
<feature type="transmembrane region" description="Helical" evidence="6">
    <location>
        <begin position="52"/>
        <end position="78"/>
    </location>
</feature>
<dbReference type="InterPro" id="IPR007593">
    <property type="entry name" value="CD225/Dispanin_fam"/>
</dbReference>
<evidence type="ECO:0000256" key="3">
    <source>
        <dbReference type="ARBA" id="ARBA00022989"/>
    </source>
</evidence>
<evidence type="ECO:0000256" key="6">
    <source>
        <dbReference type="SAM" id="Phobius"/>
    </source>
</evidence>
<proteinExistence type="predicted"/>
<keyword evidence="8" id="KW-1185">Reference proteome</keyword>